<sequence>MKGYTLVEVLVVIAIMAILGTIGYANYVSFSSNQILTDGVNKIQSLLRAAQTNATASVIHNNSTCFNWSVRFNTDKKTLSLFCETQSGDVEKSPPLTLPEGVTINTITAFDSSGGSICTSTNFAAQSAYTATTSYSTLYGKPTLILAKGDFAQCPDPDVIPAAIPIARFIVEIKYERGTTSIRKNIRVSTGGQINVE</sequence>
<dbReference type="InterPro" id="IPR045584">
    <property type="entry name" value="Pilin-like"/>
</dbReference>
<organism evidence="2 3">
    <name type="scientific">Candidatus Daviesbacteria bacterium RIFCSPHIGHO2_02_FULL_36_13</name>
    <dbReference type="NCBI Taxonomy" id="1797768"/>
    <lineage>
        <taxon>Bacteria</taxon>
        <taxon>Candidatus Daviesiibacteriota</taxon>
    </lineage>
</organism>
<proteinExistence type="predicted"/>
<dbReference type="STRING" id="1797768.A3C59_03135"/>
<keyword evidence="1" id="KW-0472">Membrane</keyword>
<dbReference type="InterPro" id="IPR012902">
    <property type="entry name" value="N_methyl_site"/>
</dbReference>
<dbReference type="NCBIfam" id="TIGR02532">
    <property type="entry name" value="IV_pilin_GFxxxE"/>
    <property type="match status" value="1"/>
</dbReference>
<dbReference type="Proteomes" id="UP000176902">
    <property type="component" value="Unassembled WGS sequence"/>
</dbReference>
<dbReference type="PROSITE" id="PS00409">
    <property type="entry name" value="PROKAR_NTER_METHYL"/>
    <property type="match status" value="1"/>
</dbReference>
<dbReference type="Pfam" id="PF07963">
    <property type="entry name" value="N_methyl"/>
    <property type="match status" value="1"/>
</dbReference>
<evidence type="ECO:0000313" key="2">
    <source>
        <dbReference type="EMBL" id="OGE30683.1"/>
    </source>
</evidence>
<dbReference type="AlphaFoldDB" id="A0A1F5JPU2"/>
<dbReference type="Gene3D" id="3.30.700.10">
    <property type="entry name" value="Glycoprotein, Type 4 Pilin"/>
    <property type="match status" value="1"/>
</dbReference>
<evidence type="ECO:0008006" key="4">
    <source>
        <dbReference type="Google" id="ProtNLM"/>
    </source>
</evidence>
<name>A0A1F5JPU2_9BACT</name>
<protein>
    <recommendedName>
        <fullName evidence="4">General secretion pathway GspH domain-containing protein</fullName>
    </recommendedName>
</protein>
<keyword evidence="1" id="KW-1133">Transmembrane helix</keyword>
<reference evidence="2 3" key="1">
    <citation type="journal article" date="2016" name="Nat. Commun.">
        <title>Thousands of microbial genomes shed light on interconnected biogeochemical processes in an aquifer system.</title>
        <authorList>
            <person name="Anantharaman K."/>
            <person name="Brown C.T."/>
            <person name="Hug L.A."/>
            <person name="Sharon I."/>
            <person name="Castelle C.J."/>
            <person name="Probst A.J."/>
            <person name="Thomas B.C."/>
            <person name="Singh A."/>
            <person name="Wilkins M.J."/>
            <person name="Karaoz U."/>
            <person name="Brodie E.L."/>
            <person name="Williams K.H."/>
            <person name="Hubbard S.S."/>
            <person name="Banfield J.F."/>
        </authorList>
    </citation>
    <scope>NUCLEOTIDE SEQUENCE [LARGE SCALE GENOMIC DNA]</scope>
</reference>
<accession>A0A1F5JPU2</accession>
<dbReference type="SUPFAM" id="SSF54523">
    <property type="entry name" value="Pili subunits"/>
    <property type="match status" value="1"/>
</dbReference>
<dbReference type="EMBL" id="MFCV01000044">
    <property type="protein sequence ID" value="OGE30683.1"/>
    <property type="molecule type" value="Genomic_DNA"/>
</dbReference>
<feature type="transmembrane region" description="Helical" evidence="1">
    <location>
        <begin position="6"/>
        <end position="27"/>
    </location>
</feature>
<comment type="caution">
    <text evidence="2">The sequence shown here is derived from an EMBL/GenBank/DDBJ whole genome shotgun (WGS) entry which is preliminary data.</text>
</comment>
<gene>
    <name evidence="2" type="ORF">A3C59_03135</name>
</gene>
<evidence type="ECO:0000313" key="3">
    <source>
        <dbReference type="Proteomes" id="UP000176902"/>
    </source>
</evidence>
<evidence type="ECO:0000256" key="1">
    <source>
        <dbReference type="SAM" id="Phobius"/>
    </source>
</evidence>
<keyword evidence="1" id="KW-0812">Transmembrane</keyword>